<protein>
    <submittedName>
        <fullName evidence="1">Uncharacterized protein</fullName>
    </submittedName>
</protein>
<proteinExistence type="predicted"/>
<dbReference type="AlphaFoldDB" id="A0A378UBX2"/>
<name>A0A378UBX2_MORLA</name>
<reference evidence="1 2" key="1">
    <citation type="submission" date="2018-06" db="EMBL/GenBank/DDBJ databases">
        <authorList>
            <consortium name="Pathogen Informatics"/>
            <person name="Doyle S."/>
        </authorList>
    </citation>
    <scope>NUCLEOTIDE SEQUENCE [LARGE SCALE GENOMIC DNA]</scope>
    <source>
        <strain evidence="1 2">NCTC7911</strain>
    </source>
</reference>
<evidence type="ECO:0000313" key="2">
    <source>
        <dbReference type="Proteomes" id="UP000254107"/>
    </source>
</evidence>
<dbReference type="GeneID" id="302271692"/>
<evidence type="ECO:0000313" key="1">
    <source>
        <dbReference type="EMBL" id="STZ74884.1"/>
    </source>
</evidence>
<organism evidence="1 2">
    <name type="scientific">Moraxella lacunata</name>
    <dbReference type="NCBI Taxonomy" id="477"/>
    <lineage>
        <taxon>Bacteria</taxon>
        <taxon>Pseudomonadati</taxon>
        <taxon>Pseudomonadota</taxon>
        <taxon>Gammaproteobacteria</taxon>
        <taxon>Moraxellales</taxon>
        <taxon>Moraxellaceae</taxon>
        <taxon>Moraxella</taxon>
    </lineage>
</organism>
<accession>A0A378UBX2</accession>
<dbReference type="RefSeq" id="WP_156471038.1">
    <property type="nucleotide sequence ID" value="NZ_MXAN01000033.1"/>
</dbReference>
<sequence>MSNLVQELLSIKNPYNNFIERPELIQGYTEDEIKPLLKEKSILTRTELVVQKII</sequence>
<dbReference type="EMBL" id="UGQC01000004">
    <property type="protein sequence ID" value="STZ74884.1"/>
    <property type="molecule type" value="Genomic_DNA"/>
</dbReference>
<keyword evidence="2" id="KW-1185">Reference proteome</keyword>
<gene>
    <name evidence="1" type="ORF">NCTC7911_03065</name>
</gene>
<dbReference type="Proteomes" id="UP000254107">
    <property type="component" value="Unassembled WGS sequence"/>
</dbReference>